<dbReference type="Gene3D" id="1.10.3810.10">
    <property type="entry name" value="Biosynthetic peptidoglycan transglycosylase-like"/>
    <property type="match status" value="1"/>
</dbReference>
<organism evidence="5 6">
    <name type="scientific">Agrobacterium genomosp. 2 str. CFBP 5494</name>
    <dbReference type="NCBI Taxonomy" id="1183436"/>
    <lineage>
        <taxon>Bacteria</taxon>
        <taxon>Pseudomonadati</taxon>
        <taxon>Pseudomonadota</taxon>
        <taxon>Alphaproteobacteria</taxon>
        <taxon>Hyphomicrobiales</taxon>
        <taxon>Rhizobiaceae</taxon>
        <taxon>Rhizobium/Agrobacterium group</taxon>
        <taxon>Agrobacterium</taxon>
        <taxon>Agrobacterium tumefaciens complex</taxon>
    </lineage>
</organism>
<evidence type="ECO:0000256" key="2">
    <source>
        <dbReference type="ARBA" id="ARBA00022679"/>
    </source>
</evidence>
<dbReference type="InterPro" id="IPR001264">
    <property type="entry name" value="Glyco_trans_51"/>
</dbReference>
<dbReference type="EMBL" id="FBVY01000049">
    <property type="protein sequence ID" value="CUX03809.1"/>
    <property type="molecule type" value="Genomic_DNA"/>
</dbReference>
<evidence type="ECO:0000256" key="1">
    <source>
        <dbReference type="ARBA" id="ARBA00004752"/>
    </source>
</evidence>
<dbReference type="PANTHER" id="PTHR32282">
    <property type="entry name" value="BINDING PROTEIN TRANSPEPTIDASE, PUTATIVE-RELATED"/>
    <property type="match status" value="1"/>
</dbReference>
<proteinExistence type="predicted"/>
<dbReference type="InterPro" id="IPR050396">
    <property type="entry name" value="Glycosyltr_51/Transpeptidase"/>
</dbReference>
<evidence type="ECO:0000256" key="3">
    <source>
        <dbReference type="SAM" id="Phobius"/>
    </source>
</evidence>
<feature type="transmembrane region" description="Helical" evidence="3">
    <location>
        <begin position="54"/>
        <end position="74"/>
    </location>
</feature>
<accession>A0A9W5B7X6</accession>
<keyword evidence="3" id="KW-1133">Transmembrane helix</keyword>
<name>A0A9W5B7X6_9HYPH</name>
<keyword evidence="3" id="KW-0812">Transmembrane</keyword>
<dbReference type="Proteomes" id="UP000191933">
    <property type="component" value="Unassembled WGS sequence"/>
</dbReference>
<dbReference type="PANTHER" id="PTHR32282:SF33">
    <property type="entry name" value="PEPTIDOGLYCAN GLYCOSYLTRANSFERASE"/>
    <property type="match status" value="1"/>
</dbReference>
<protein>
    <submittedName>
        <fullName evidence="5">Glycosyl transferase family 51</fullName>
    </submittedName>
</protein>
<dbReference type="AlphaFoldDB" id="A0A9W5B7X6"/>
<gene>
    <name evidence="5" type="ORF">AGR2A_pc0024</name>
</gene>
<dbReference type="GO" id="GO:0008955">
    <property type="term" value="F:peptidoglycan glycosyltransferase activity"/>
    <property type="evidence" value="ECO:0007669"/>
    <property type="project" value="TreeGrafter"/>
</dbReference>
<keyword evidence="3" id="KW-0472">Membrane</keyword>
<dbReference type="SUPFAM" id="SSF53955">
    <property type="entry name" value="Lysozyme-like"/>
    <property type="match status" value="1"/>
</dbReference>
<dbReference type="InterPro" id="IPR023346">
    <property type="entry name" value="Lysozyme-like_dom_sf"/>
</dbReference>
<dbReference type="InterPro" id="IPR036950">
    <property type="entry name" value="PBP_transglycosylase"/>
</dbReference>
<dbReference type="Pfam" id="PF00912">
    <property type="entry name" value="Transgly"/>
    <property type="match status" value="1"/>
</dbReference>
<keyword evidence="6" id="KW-1185">Reference proteome</keyword>
<evidence type="ECO:0000259" key="4">
    <source>
        <dbReference type="Pfam" id="PF00912"/>
    </source>
</evidence>
<keyword evidence="2 5" id="KW-0808">Transferase</keyword>
<comment type="caution">
    <text evidence="5">The sequence shown here is derived from an EMBL/GenBank/DDBJ whole genome shotgun (WGS) entry which is preliminary data.</text>
</comment>
<evidence type="ECO:0000313" key="6">
    <source>
        <dbReference type="Proteomes" id="UP000191933"/>
    </source>
</evidence>
<reference evidence="5 6" key="1">
    <citation type="submission" date="2016-01" db="EMBL/GenBank/DDBJ databases">
        <authorList>
            <person name="Regsiter A."/>
            <person name="william w."/>
        </authorList>
    </citation>
    <scope>NUCLEOTIDE SEQUENCE [LARGE SCALE GENOMIC DNA]</scope>
    <source>
        <strain evidence="5 6">CFBP 5494</strain>
    </source>
</reference>
<evidence type="ECO:0000313" key="5">
    <source>
        <dbReference type="EMBL" id="CUX03809.1"/>
    </source>
</evidence>
<feature type="domain" description="Glycosyl transferase family 51" evidence="4">
    <location>
        <begin position="107"/>
        <end position="246"/>
    </location>
</feature>
<sequence>MELSYCNHSEKLLLCKTRYEHNYGQIILENNLCDNTSFSARATHYVIWRRMMRILKYGSLVFALLLIGLVGYGAKGYFDALSDATTLRARADEVIAQGRGGGSLGAAYRAILIAVEDPNYSTHSGVDFSTPGAGLTTITQSAAKRLAFEQFHPGPGKIRQTGYALGMERRLSKEQILALWLETLEMGKGPDGWIVGFHSASSAIYGRSPAELTEAEFIRLAAVLIAPASYDLARSDAKLEERAGRIQRLAAGACTPAGFSDVWLEGCR</sequence>
<comment type="pathway">
    <text evidence="1">Cell wall biogenesis; peptidoglycan biosynthesis.</text>
</comment>